<evidence type="ECO:0000256" key="1">
    <source>
        <dbReference type="SAM" id="MobiDB-lite"/>
    </source>
</evidence>
<comment type="caution">
    <text evidence="4">The sequence shown here is derived from an EMBL/GenBank/DDBJ whole genome shotgun (WGS) entry which is preliminary data.</text>
</comment>
<evidence type="ECO:0000256" key="2">
    <source>
        <dbReference type="SAM" id="Phobius"/>
    </source>
</evidence>
<keyword evidence="2" id="KW-1133">Transmembrane helix</keyword>
<dbReference type="InterPro" id="IPR016047">
    <property type="entry name" value="M23ase_b-sheet_dom"/>
</dbReference>
<dbReference type="Gene3D" id="2.70.70.10">
    <property type="entry name" value="Glucose Permease (Domain IIA)"/>
    <property type="match status" value="1"/>
</dbReference>
<dbReference type="InterPro" id="IPR050570">
    <property type="entry name" value="Cell_wall_metabolism_enzyme"/>
</dbReference>
<gene>
    <name evidence="4" type="ORF">EJP77_19910</name>
</gene>
<protein>
    <submittedName>
        <fullName evidence="4">M23 family metallopeptidase</fullName>
    </submittedName>
</protein>
<keyword evidence="5" id="KW-1185">Reference proteome</keyword>
<dbReference type="Pfam" id="PF01551">
    <property type="entry name" value="Peptidase_M23"/>
    <property type="match status" value="1"/>
</dbReference>
<proteinExistence type="predicted"/>
<dbReference type="OrthoDB" id="2986589at2"/>
<dbReference type="GO" id="GO:0004222">
    <property type="term" value="F:metalloendopeptidase activity"/>
    <property type="evidence" value="ECO:0007669"/>
    <property type="project" value="TreeGrafter"/>
</dbReference>
<feature type="region of interest" description="Disordered" evidence="1">
    <location>
        <begin position="1"/>
        <end position="21"/>
    </location>
</feature>
<organism evidence="4 5">
    <name type="scientific">Paenibacillus zeisoli</name>
    <dbReference type="NCBI Taxonomy" id="2496267"/>
    <lineage>
        <taxon>Bacteria</taxon>
        <taxon>Bacillati</taxon>
        <taxon>Bacillota</taxon>
        <taxon>Bacilli</taxon>
        <taxon>Bacillales</taxon>
        <taxon>Paenibacillaceae</taxon>
        <taxon>Paenibacillus</taxon>
    </lineage>
</organism>
<dbReference type="AlphaFoldDB" id="A0A3S1JKX9"/>
<keyword evidence="2" id="KW-0472">Membrane</keyword>
<keyword evidence="2" id="KW-0812">Transmembrane</keyword>
<dbReference type="SUPFAM" id="SSF51261">
    <property type="entry name" value="Duplicated hybrid motif"/>
    <property type="match status" value="1"/>
</dbReference>
<reference evidence="4 5" key="1">
    <citation type="submission" date="2018-12" db="EMBL/GenBank/DDBJ databases">
        <authorList>
            <person name="Sun L."/>
            <person name="Chen Z."/>
        </authorList>
    </citation>
    <scope>NUCLEOTIDE SEQUENCE [LARGE SCALE GENOMIC DNA]</scope>
    <source>
        <strain evidence="4 5">3-5-3</strain>
    </source>
</reference>
<evidence type="ECO:0000313" key="5">
    <source>
        <dbReference type="Proteomes" id="UP000272464"/>
    </source>
</evidence>
<dbReference type="PANTHER" id="PTHR21666:SF270">
    <property type="entry name" value="MUREIN HYDROLASE ACTIVATOR ENVC"/>
    <property type="match status" value="1"/>
</dbReference>
<evidence type="ECO:0000313" key="4">
    <source>
        <dbReference type="EMBL" id="RUT27808.1"/>
    </source>
</evidence>
<dbReference type="PANTHER" id="PTHR21666">
    <property type="entry name" value="PEPTIDASE-RELATED"/>
    <property type="match status" value="1"/>
</dbReference>
<name>A0A3S1JKX9_9BACL</name>
<sequence>MDLKSSVNKHREERTLVPAPQDRSVLSSPLWEAPVHPSSHEIEEHFYEASRTSYPEAQEPDPELIWKQNKTRWIDDMGTSSKGFNPDDKNPPKSTSFWKMFFLRVMASGMIFGALWGIYQYQPEWSLPIRQFVAKALTEESDFGAAQVWYEEHFGGAPSFIPIFGQSKDKGQKVQSQRIFSSPMEGTVTLPFALNFKGVEVLPSAKILKSGGAQVKSVETGRVTEVSQDVNLGLTVQIEHPGGYYSIYGHLSGANVQQGDWIEGGEEIGSLKSSGVDHQKVLYFALKKDGQYIDPSEVVPFD</sequence>
<dbReference type="RefSeq" id="WP_127201014.1">
    <property type="nucleotide sequence ID" value="NZ_RZNX01000015.1"/>
</dbReference>
<accession>A0A3S1JKX9</accession>
<dbReference type="CDD" id="cd12797">
    <property type="entry name" value="M23_peptidase"/>
    <property type="match status" value="1"/>
</dbReference>
<dbReference type="Proteomes" id="UP000272464">
    <property type="component" value="Unassembled WGS sequence"/>
</dbReference>
<feature type="domain" description="M23ase beta-sheet core" evidence="3">
    <location>
        <begin position="209"/>
        <end position="295"/>
    </location>
</feature>
<dbReference type="InterPro" id="IPR011055">
    <property type="entry name" value="Dup_hybrid_motif"/>
</dbReference>
<dbReference type="EMBL" id="RZNX01000015">
    <property type="protein sequence ID" value="RUT27808.1"/>
    <property type="molecule type" value="Genomic_DNA"/>
</dbReference>
<feature type="transmembrane region" description="Helical" evidence="2">
    <location>
        <begin position="101"/>
        <end position="119"/>
    </location>
</feature>
<evidence type="ECO:0000259" key="3">
    <source>
        <dbReference type="Pfam" id="PF01551"/>
    </source>
</evidence>
<feature type="compositionally biased region" description="Basic and acidic residues" evidence="1">
    <location>
        <begin position="1"/>
        <end position="15"/>
    </location>
</feature>